<name>A0A6G4AK19_9ACTN</name>
<keyword evidence="2" id="KW-0732">Signal</keyword>
<accession>A0A6G4AK19</accession>
<evidence type="ECO:0000259" key="3">
    <source>
        <dbReference type="SMART" id="SM00458"/>
    </source>
</evidence>
<dbReference type="EMBL" id="JAAIKT010000034">
    <property type="protein sequence ID" value="NEW73703.1"/>
    <property type="molecule type" value="Genomic_DNA"/>
</dbReference>
<evidence type="ECO:0000313" key="5">
    <source>
        <dbReference type="Proteomes" id="UP000476310"/>
    </source>
</evidence>
<gene>
    <name evidence="4" type="ORF">G4H13_25890</name>
</gene>
<dbReference type="RefSeq" id="WP_164430899.1">
    <property type="nucleotide sequence ID" value="NZ_JAAIKT010000034.1"/>
</dbReference>
<dbReference type="InterPro" id="IPR000772">
    <property type="entry name" value="Ricin_B_lectin"/>
</dbReference>
<dbReference type="GO" id="GO:0004560">
    <property type="term" value="F:alpha-L-fucosidase activity"/>
    <property type="evidence" value="ECO:0007669"/>
    <property type="project" value="InterPro"/>
</dbReference>
<dbReference type="InterPro" id="IPR035992">
    <property type="entry name" value="Ricin_B-like_lectins"/>
</dbReference>
<dbReference type="Pfam" id="PF01120">
    <property type="entry name" value="Alpha_L_fucos"/>
    <property type="match status" value="1"/>
</dbReference>
<dbReference type="PROSITE" id="PS50231">
    <property type="entry name" value="RICIN_B_LECTIN"/>
    <property type="match status" value="1"/>
</dbReference>
<feature type="signal peptide" evidence="2">
    <location>
        <begin position="1"/>
        <end position="34"/>
    </location>
</feature>
<dbReference type="InterPro" id="IPR017853">
    <property type="entry name" value="GH"/>
</dbReference>
<feature type="chain" id="PRO_5026074457" description="Ricin B lectin domain-containing protein" evidence="2">
    <location>
        <begin position="35"/>
        <end position="726"/>
    </location>
</feature>
<keyword evidence="5" id="KW-1185">Reference proteome</keyword>
<dbReference type="SUPFAM" id="SSF50370">
    <property type="entry name" value="Ricin B-like lectins"/>
    <property type="match status" value="1"/>
</dbReference>
<protein>
    <recommendedName>
        <fullName evidence="3">Ricin B lectin domain-containing protein</fullName>
    </recommendedName>
</protein>
<evidence type="ECO:0000313" key="4">
    <source>
        <dbReference type="EMBL" id="NEW73703.1"/>
    </source>
</evidence>
<reference evidence="4" key="1">
    <citation type="submission" date="2020-02" db="EMBL/GenBank/DDBJ databases">
        <title>A new Streptomyces sp. for controlling soil-borne diseases.</title>
        <authorList>
            <person name="Li X."/>
            <person name="Tian Y."/>
            <person name="Gao K."/>
        </authorList>
    </citation>
    <scope>NUCLEOTIDE SEQUENCE [LARGE SCALE GENOMIC DNA]</scope>
    <source>
        <strain evidence="4">0250</strain>
    </source>
</reference>
<dbReference type="Gene3D" id="3.20.20.80">
    <property type="entry name" value="Glycosidases"/>
    <property type="match status" value="1"/>
</dbReference>
<dbReference type="Gene3D" id="2.60.120.260">
    <property type="entry name" value="Galactose-binding domain-like"/>
    <property type="match status" value="2"/>
</dbReference>
<dbReference type="Gene3D" id="2.80.10.50">
    <property type="match status" value="2"/>
</dbReference>
<proteinExistence type="predicted"/>
<dbReference type="InterPro" id="IPR057739">
    <property type="entry name" value="Glyco_hydro_29_N"/>
</dbReference>
<organism evidence="4 5">
    <name type="scientific">Streptomyces rhizosphaericus</name>
    <dbReference type="NCBI Taxonomy" id="114699"/>
    <lineage>
        <taxon>Bacteria</taxon>
        <taxon>Bacillati</taxon>
        <taxon>Actinomycetota</taxon>
        <taxon>Actinomycetes</taxon>
        <taxon>Kitasatosporales</taxon>
        <taxon>Streptomycetaceae</taxon>
        <taxon>Streptomyces</taxon>
        <taxon>Streptomyces violaceusniger group</taxon>
    </lineage>
</organism>
<feature type="domain" description="Ricin B lectin" evidence="3">
    <location>
        <begin position="598"/>
        <end position="725"/>
    </location>
</feature>
<dbReference type="Proteomes" id="UP000476310">
    <property type="component" value="Unassembled WGS sequence"/>
</dbReference>
<evidence type="ECO:0000256" key="1">
    <source>
        <dbReference type="SAM" id="MobiDB-lite"/>
    </source>
</evidence>
<feature type="region of interest" description="Disordered" evidence="1">
    <location>
        <begin position="421"/>
        <end position="440"/>
    </location>
</feature>
<evidence type="ECO:0000256" key="2">
    <source>
        <dbReference type="SAM" id="SignalP"/>
    </source>
</evidence>
<dbReference type="Pfam" id="PF00652">
    <property type="entry name" value="Ricin_B_lectin"/>
    <property type="match status" value="1"/>
</dbReference>
<dbReference type="GO" id="GO:0005975">
    <property type="term" value="P:carbohydrate metabolic process"/>
    <property type="evidence" value="ECO:0007669"/>
    <property type="project" value="InterPro"/>
</dbReference>
<comment type="caution">
    <text evidence="4">The sequence shown here is derived from an EMBL/GenBank/DDBJ whole genome shotgun (WGS) entry which is preliminary data.</text>
</comment>
<dbReference type="SUPFAM" id="SSF51445">
    <property type="entry name" value="(Trans)glycosidases"/>
    <property type="match status" value="1"/>
</dbReference>
<sequence length="726" mass="76952">MQLCRRLRALVSSISAAIVIVSLFVAVGPTPAAAAGGHATDWMNQRKWGVSVHYLAEGCPPGCQVGSYATGKWPTVAEWNDRVDNYDVEGVVNQVDSVGAGWLQIPVGQISGYWDAPNPVYEKYVPATDAHPSRLSQRDLIKDLATAAHAKGLKFMAYIPLDPPRNDAYAAEKLGADPNNHEDGGVHNADFQKKWLEVAKYWAKEWGPLIDGWWVDGGFANLDSYASDFIDALHAGNPDGLIGLSAAGWQYETNKNAAAKSDVVSGEDKLSLDGRWRDYNGTQVLNHGLNRIQGHWGNPSNAAMSHSTETLVNYATGAMSQGAAMTWDVGYDWPSGRISDSSMAQLAAVGEATGTLPGNGGRTDSGSPSISYNGTWGTASGDQYFGGTARTSTATGNSASFTFDGTSVKWVGARDAGAGKAEVRIDGGPPTTVDLASSPPTGNDVVFARYGLSRGKHTITVTPTTTGAVSVDAFEVDTTTRPDIDDTNPAITYTGFSSSNPGSCFNNTCHNSNTAGSTATYEFTGTGITWNGVTGPDQGTASVSIDGGPATSVNLADESRSVDVPAYLSPALPYGTHTIKITTESSRWVTIDRFVIDPHPNAITGVASQRCTDVPQARAEDGNDLQLHTCNKTAAQKWTFNPENGEVRALGKCMDVQQADTSDGTPVQLYQCNGTNAQKWTYDPVGRQLKAFDKCLEADSGGTGDGTRLIIHGCHGGSNQQWRLSA</sequence>
<dbReference type="SMART" id="SM00458">
    <property type="entry name" value="RICIN"/>
    <property type="match status" value="1"/>
</dbReference>
<dbReference type="AlphaFoldDB" id="A0A6G4AK19"/>